<feature type="region of interest" description="Disordered" evidence="3">
    <location>
        <begin position="1"/>
        <end position="39"/>
    </location>
</feature>
<dbReference type="GO" id="GO:0005634">
    <property type="term" value="C:nucleus"/>
    <property type="evidence" value="ECO:0000318"/>
    <property type="project" value="GO_Central"/>
</dbReference>
<evidence type="ECO:0000313" key="7">
    <source>
        <dbReference type="Proteomes" id="UP000012960"/>
    </source>
</evidence>
<dbReference type="OMA" id="TSMFLED"/>
<dbReference type="InterPro" id="IPR004883">
    <property type="entry name" value="LOB"/>
</dbReference>
<evidence type="ECO:0000313" key="6">
    <source>
        <dbReference type="EnsemblPlants" id="Ma03_p18880.1"/>
    </source>
</evidence>
<protein>
    <submittedName>
        <fullName evidence="5">(wild Malaysian banana) hypothetical protein</fullName>
    </submittedName>
</protein>
<dbReference type="Gramene" id="Ma03_t18880.1">
    <property type="protein sequence ID" value="Ma03_p18880.1"/>
    <property type="gene ID" value="Ma03_g18880"/>
</dbReference>
<sequence length="207" mass="22141">MSSSSDTTTASATTTILATKTTPPPFSPSLSSSANSAPPPHPTALSPCAACKSLRRRCTVSCLLAPFFPPTETLKFTTAHRVFGAGNIIKLLQDLPESRRADAVNSMVYEANARLRDRVYGCAGVICHLQKQVDELQEQLARAQAKHVILQAQHAQLLASTATARSQQQRPGEATDGVVADSCMLQNGGYCVDDCGLGSVWEEPRWA</sequence>
<dbReference type="PANTHER" id="PTHR31301:SF206">
    <property type="entry name" value="LOB DOMAIN-CONTAINING PROTEIN 1"/>
    <property type="match status" value="1"/>
</dbReference>
<organism evidence="6 7">
    <name type="scientific">Musa acuminata subsp. malaccensis</name>
    <name type="common">Wild banana</name>
    <name type="synonym">Musa malaccensis</name>
    <dbReference type="NCBI Taxonomy" id="214687"/>
    <lineage>
        <taxon>Eukaryota</taxon>
        <taxon>Viridiplantae</taxon>
        <taxon>Streptophyta</taxon>
        <taxon>Embryophyta</taxon>
        <taxon>Tracheophyta</taxon>
        <taxon>Spermatophyta</taxon>
        <taxon>Magnoliopsida</taxon>
        <taxon>Liliopsida</taxon>
        <taxon>Zingiberales</taxon>
        <taxon>Musaceae</taxon>
        <taxon>Musa</taxon>
    </lineage>
</organism>
<dbReference type="KEGG" id="mus:103978593"/>
<dbReference type="InParanoid" id="A0A804IDQ6"/>
<dbReference type="AlphaFoldDB" id="A0A804IDQ6"/>
<dbReference type="PROSITE" id="PS50891">
    <property type="entry name" value="LOB"/>
    <property type="match status" value="1"/>
</dbReference>
<evidence type="ECO:0000256" key="3">
    <source>
        <dbReference type="SAM" id="MobiDB-lite"/>
    </source>
</evidence>
<dbReference type="Pfam" id="PF03195">
    <property type="entry name" value="LOB"/>
    <property type="match status" value="1"/>
</dbReference>
<feature type="compositionally biased region" description="Low complexity" evidence="3">
    <location>
        <begin position="1"/>
        <end position="21"/>
    </location>
</feature>
<reference evidence="5" key="1">
    <citation type="submission" date="2021-03" db="EMBL/GenBank/DDBJ databases">
        <authorList>
            <consortium name="Genoscope - CEA"/>
            <person name="William W."/>
        </authorList>
    </citation>
    <scope>NUCLEOTIDE SEQUENCE</scope>
    <source>
        <strain evidence="5">Doubled-haploid Pahang</strain>
    </source>
</reference>
<feature type="domain" description="LOB" evidence="4">
    <location>
        <begin position="46"/>
        <end position="147"/>
    </location>
</feature>
<keyword evidence="2" id="KW-0175">Coiled coil</keyword>
<accession>A0A804IDQ6</accession>
<dbReference type="EMBL" id="HG996468">
    <property type="protein sequence ID" value="CAG1850620.1"/>
    <property type="molecule type" value="Genomic_DNA"/>
</dbReference>
<dbReference type="PANTHER" id="PTHR31301">
    <property type="entry name" value="LOB DOMAIN-CONTAINING PROTEIN 4-RELATED"/>
    <property type="match status" value="1"/>
</dbReference>
<dbReference type="Proteomes" id="UP000012960">
    <property type="component" value="Unplaced"/>
</dbReference>
<dbReference type="GO" id="GO:0001216">
    <property type="term" value="F:DNA-binding transcription activator activity"/>
    <property type="evidence" value="ECO:0000318"/>
    <property type="project" value="GO_Central"/>
</dbReference>
<reference evidence="6" key="2">
    <citation type="submission" date="2021-05" db="UniProtKB">
        <authorList>
            <consortium name="EnsemblPlants"/>
        </authorList>
    </citation>
    <scope>IDENTIFICATION</scope>
    <source>
        <strain evidence="6">subsp. malaccensis</strain>
    </source>
</reference>
<evidence type="ECO:0000259" key="4">
    <source>
        <dbReference type="PROSITE" id="PS50891"/>
    </source>
</evidence>
<evidence type="ECO:0000256" key="2">
    <source>
        <dbReference type="SAM" id="Coils"/>
    </source>
</evidence>
<evidence type="ECO:0000256" key="1">
    <source>
        <dbReference type="ARBA" id="ARBA00005474"/>
    </source>
</evidence>
<feature type="coiled-coil region" evidence="2">
    <location>
        <begin position="126"/>
        <end position="153"/>
    </location>
</feature>
<dbReference type="GO" id="GO:0006355">
    <property type="term" value="P:regulation of DNA-templated transcription"/>
    <property type="evidence" value="ECO:0000318"/>
    <property type="project" value="GO_Central"/>
</dbReference>
<dbReference type="OrthoDB" id="772732at2759"/>
<dbReference type="EnsemblPlants" id="Ma03_t18880.1">
    <property type="protein sequence ID" value="Ma03_p18880.1"/>
    <property type="gene ID" value="Ma03_g18880"/>
</dbReference>
<comment type="similarity">
    <text evidence="1">Belongs to the LOB domain-containing protein family.</text>
</comment>
<evidence type="ECO:0000313" key="5">
    <source>
        <dbReference type="EMBL" id="CAG1850620.1"/>
    </source>
</evidence>
<proteinExistence type="inferred from homology"/>
<name>A0A804IDQ6_MUSAM</name>
<keyword evidence="7" id="KW-1185">Reference proteome</keyword>
<gene>
    <name evidence="5" type="ORF">GSMUA_199460.1</name>
</gene>